<organism evidence="2 3">
    <name type="scientific">Portunus trituberculatus</name>
    <name type="common">Swimming crab</name>
    <name type="synonym">Neptunus trituberculatus</name>
    <dbReference type="NCBI Taxonomy" id="210409"/>
    <lineage>
        <taxon>Eukaryota</taxon>
        <taxon>Metazoa</taxon>
        <taxon>Ecdysozoa</taxon>
        <taxon>Arthropoda</taxon>
        <taxon>Crustacea</taxon>
        <taxon>Multicrustacea</taxon>
        <taxon>Malacostraca</taxon>
        <taxon>Eumalacostraca</taxon>
        <taxon>Eucarida</taxon>
        <taxon>Decapoda</taxon>
        <taxon>Pleocyemata</taxon>
        <taxon>Brachyura</taxon>
        <taxon>Eubrachyura</taxon>
        <taxon>Portunoidea</taxon>
        <taxon>Portunidae</taxon>
        <taxon>Portuninae</taxon>
        <taxon>Portunus</taxon>
    </lineage>
</organism>
<gene>
    <name evidence="2" type="ORF">E2C01_045720</name>
</gene>
<evidence type="ECO:0000313" key="2">
    <source>
        <dbReference type="EMBL" id="MPC51866.1"/>
    </source>
</evidence>
<feature type="region of interest" description="Disordered" evidence="1">
    <location>
        <begin position="29"/>
        <end position="73"/>
    </location>
</feature>
<proteinExistence type="predicted"/>
<protein>
    <submittedName>
        <fullName evidence="2">Uncharacterized protein</fullName>
    </submittedName>
</protein>
<dbReference type="Proteomes" id="UP000324222">
    <property type="component" value="Unassembled WGS sequence"/>
</dbReference>
<name>A0A5B7G250_PORTR</name>
<evidence type="ECO:0000313" key="3">
    <source>
        <dbReference type="Proteomes" id="UP000324222"/>
    </source>
</evidence>
<dbReference type="AlphaFoldDB" id="A0A5B7G250"/>
<dbReference type="EMBL" id="VSRR010010469">
    <property type="protein sequence ID" value="MPC51866.1"/>
    <property type="molecule type" value="Genomic_DNA"/>
</dbReference>
<keyword evidence="3" id="KW-1185">Reference proteome</keyword>
<accession>A0A5B7G250</accession>
<evidence type="ECO:0000256" key="1">
    <source>
        <dbReference type="SAM" id="MobiDB-lite"/>
    </source>
</evidence>
<reference evidence="2 3" key="1">
    <citation type="submission" date="2019-05" db="EMBL/GenBank/DDBJ databases">
        <title>Another draft genome of Portunus trituberculatus and its Hox gene families provides insights of decapod evolution.</title>
        <authorList>
            <person name="Jeong J.-H."/>
            <person name="Song I."/>
            <person name="Kim S."/>
            <person name="Choi T."/>
            <person name="Kim D."/>
            <person name="Ryu S."/>
            <person name="Kim W."/>
        </authorList>
    </citation>
    <scope>NUCLEOTIDE SEQUENCE [LARGE SCALE GENOMIC DNA]</scope>
    <source>
        <tissue evidence="2">Muscle</tissue>
    </source>
</reference>
<sequence length="153" mass="17186">MVSNQTQLYHPNQSVRWTPEHLDIEKVNRDIVSPKKNQSVNTRQPHKLNDRPVNSSGRQTAREPARQLARATASSITGPPLGITALRYRYTVMFAVTTTCYELALPADLPPATVLHRICSTATKLEFSYSRTVIFKVCAACDYPTTALNNFHE</sequence>
<comment type="caution">
    <text evidence="2">The sequence shown here is derived from an EMBL/GenBank/DDBJ whole genome shotgun (WGS) entry which is preliminary data.</text>
</comment>